<keyword evidence="2 4" id="KW-0689">Ribosomal protein</keyword>
<evidence type="ECO:0000256" key="1">
    <source>
        <dbReference type="ARBA" id="ARBA00008777"/>
    </source>
</evidence>
<reference evidence="7" key="1">
    <citation type="submission" date="2016-10" db="EMBL/GenBank/DDBJ databases">
        <authorList>
            <person name="Varghese N."/>
            <person name="Submissions S."/>
        </authorList>
    </citation>
    <scope>NUCLEOTIDE SEQUENCE [LARGE SCALE GENOMIC DNA]</scope>
    <source>
        <strain evidence="7">DSM 11005</strain>
    </source>
</reference>
<accession>A0A1G6IF24</accession>
<dbReference type="InterPro" id="IPR036373">
    <property type="entry name" value="Ribosomal_bL17_sf"/>
</dbReference>
<dbReference type="GO" id="GO:0003735">
    <property type="term" value="F:structural constituent of ribosome"/>
    <property type="evidence" value="ECO:0007669"/>
    <property type="project" value="InterPro"/>
</dbReference>
<evidence type="ECO:0000256" key="5">
    <source>
        <dbReference type="RuleBase" id="RU000660"/>
    </source>
</evidence>
<dbReference type="PANTHER" id="PTHR14413">
    <property type="entry name" value="RIBOSOMAL PROTEIN L17"/>
    <property type="match status" value="1"/>
</dbReference>
<sequence length="112" mass="12548">MAYRKLNRASGNRKALFRSLSSALIMNGRIETTITKAKETSKNVAKLITLAKVGDLHARRQVLATLVDETATRKLFDELAPKYQDRQGGFTRIYRVGPRRGDAAEMAIIELL</sequence>
<dbReference type="HAMAP" id="MF_01368">
    <property type="entry name" value="Ribosomal_bL17"/>
    <property type="match status" value="1"/>
</dbReference>
<evidence type="ECO:0000313" key="6">
    <source>
        <dbReference type="EMBL" id="SDC05152.1"/>
    </source>
</evidence>
<name>A0A1G6IF24_9FIRM</name>
<evidence type="ECO:0000313" key="7">
    <source>
        <dbReference type="Proteomes" id="UP000198943"/>
    </source>
</evidence>
<dbReference type="RefSeq" id="WP_093729229.1">
    <property type="nucleotide sequence ID" value="NZ_FMYW01000002.1"/>
</dbReference>
<evidence type="ECO:0000256" key="3">
    <source>
        <dbReference type="ARBA" id="ARBA00023274"/>
    </source>
</evidence>
<gene>
    <name evidence="4" type="primary">rplQ</name>
    <name evidence="6" type="ORF">SAMN04487864_10245</name>
</gene>
<evidence type="ECO:0000256" key="4">
    <source>
        <dbReference type="HAMAP-Rule" id="MF_01368"/>
    </source>
</evidence>
<dbReference type="AlphaFoldDB" id="A0A1G6IF24"/>
<comment type="similarity">
    <text evidence="1 4 5">Belongs to the bacterial ribosomal protein bL17 family.</text>
</comment>
<evidence type="ECO:0000256" key="2">
    <source>
        <dbReference type="ARBA" id="ARBA00022980"/>
    </source>
</evidence>
<dbReference type="InterPro" id="IPR000456">
    <property type="entry name" value="Ribosomal_bL17"/>
</dbReference>
<protein>
    <recommendedName>
        <fullName evidence="4">Large ribosomal subunit protein bL17</fullName>
    </recommendedName>
</protein>
<keyword evidence="7" id="KW-1185">Reference proteome</keyword>
<keyword evidence="3 4" id="KW-0687">Ribonucleoprotein</keyword>
<comment type="subunit">
    <text evidence="4">Part of the 50S ribosomal subunit. Contacts protein L32.</text>
</comment>
<proteinExistence type="inferred from homology"/>
<dbReference type="EMBL" id="FMYW01000002">
    <property type="protein sequence ID" value="SDC05152.1"/>
    <property type="molecule type" value="Genomic_DNA"/>
</dbReference>
<dbReference type="GO" id="GO:0006412">
    <property type="term" value="P:translation"/>
    <property type="evidence" value="ECO:0007669"/>
    <property type="project" value="UniProtKB-UniRule"/>
</dbReference>
<dbReference type="SUPFAM" id="SSF64263">
    <property type="entry name" value="Prokaryotic ribosomal protein L17"/>
    <property type="match status" value="1"/>
</dbReference>
<dbReference type="NCBIfam" id="TIGR00059">
    <property type="entry name" value="L17"/>
    <property type="match status" value="1"/>
</dbReference>
<dbReference type="OrthoDB" id="9809073at2"/>
<dbReference type="GO" id="GO:0022625">
    <property type="term" value="C:cytosolic large ribosomal subunit"/>
    <property type="evidence" value="ECO:0007669"/>
    <property type="project" value="TreeGrafter"/>
</dbReference>
<dbReference type="Pfam" id="PF01196">
    <property type="entry name" value="Ribosomal_L17"/>
    <property type="match status" value="1"/>
</dbReference>
<dbReference type="Gene3D" id="3.90.1030.10">
    <property type="entry name" value="Ribosomal protein L17"/>
    <property type="match status" value="1"/>
</dbReference>
<dbReference type="Proteomes" id="UP000198943">
    <property type="component" value="Unassembled WGS sequence"/>
</dbReference>
<dbReference type="PANTHER" id="PTHR14413:SF16">
    <property type="entry name" value="LARGE RIBOSOMAL SUBUNIT PROTEIN BL17M"/>
    <property type="match status" value="1"/>
</dbReference>
<organism evidence="6 7">
    <name type="scientific">Succiniclasticum ruminis</name>
    <dbReference type="NCBI Taxonomy" id="40841"/>
    <lineage>
        <taxon>Bacteria</taxon>
        <taxon>Bacillati</taxon>
        <taxon>Bacillota</taxon>
        <taxon>Negativicutes</taxon>
        <taxon>Acidaminococcales</taxon>
        <taxon>Acidaminococcaceae</taxon>
        <taxon>Succiniclasticum</taxon>
    </lineage>
</organism>